<dbReference type="Gene3D" id="2.40.30.30">
    <property type="entry name" value="Riboflavin kinase-like"/>
    <property type="match status" value="1"/>
</dbReference>
<dbReference type="EC" id="2.7.7.2" evidence="15"/>
<dbReference type="InterPro" id="IPR023465">
    <property type="entry name" value="Riboflavin_kinase_dom_sf"/>
</dbReference>
<comment type="pathway">
    <text evidence="3 15">Cofactor biosynthesis; FMN biosynthesis; FMN from riboflavin (ATP route): step 1/1.</text>
</comment>
<keyword evidence="10 15" id="KW-0274">FAD</keyword>
<evidence type="ECO:0000256" key="6">
    <source>
        <dbReference type="ARBA" id="ARBA00022679"/>
    </source>
</evidence>
<evidence type="ECO:0000313" key="18">
    <source>
        <dbReference type="Proteomes" id="UP000229340"/>
    </source>
</evidence>
<keyword evidence="5 15" id="KW-0288">FMN</keyword>
<dbReference type="SUPFAM" id="SSF82114">
    <property type="entry name" value="Riboflavin kinase-like"/>
    <property type="match status" value="1"/>
</dbReference>
<dbReference type="InterPro" id="IPR015865">
    <property type="entry name" value="Riboflavin_kinase_bac/euk"/>
</dbReference>
<evidence type="ECO:0000256" key="10">
    <source>
        <dbReference type="ARBA" id="ARBA00022827"/>
    </source>
</evidence>
<dbReference type="InterPro" id="IPR014729">
    <property type="entry name" value="Rossmann-like_a/b/a_fold"/>
</dbReference>
<evidence type="ECO:0000256" key="3">
    <source>
        <dbReference type="ARBA" id="ARBA00005201"/>
    </source>
</evidence>
<dbReference type="InterPro" id="IPR015864">
    <property type="entry name" value="FAD_synthase"/>
</dbReference>
<dbReference type="InterPro" id="IPR002606">
    <property type="entry name" value="Riboflavin_kinase_bac"/>
</dbReference>
<keyword evidence="12" id="KW-0511">Multifunctional enzyme</keyword>
<dbReference type="Pfam" id="PF01687">
    <property type="entry name" value="Flavokinase"/>
    <property type="match status" value="1"/>
</dbReference>
<dbReference type="NCBIfam" id="TIGR00083">
    <property type="entry name" value="ribF"/>
    <property type="match status" value="1"/>
</dbReference>
<dbReference type="RefSeq" id="WP_100270373.1">
    <property type="nucleotide sequence ID" value="NZ_CP024443.1"/>
</dbReference>
<dbReference type="EMBL" id="CP024443">
    <property type="protein sequence ID" value="ATR79155.1"/>
    <property type="molecule type" value="Genomic_DNA"/>
</dbReference>
<dbReference type="GO" id="GO:0005524">
    <property type="term" value="F:ATP binding"/>
    <property type="evidence" value="ECO:0007669"/>
    <property type="project" value="UniProtKB-UniRule"/>
</dbReference>
<dbReference type="InterPro" id="IPR023468">
    <property type="entry name" value="Riboflavin_kinase"/>
</dbReference>
<dbReference type="NCBIfam" id="TIGR00125">
    <property type="entry name" value="cyt_tran_rel"/>
    <property type="match status" value="1"/>
</dbReference>
<proteinExistence type="inferred from homology"/>
<gene>
    <name evidence="17" type="primary">ribF</name>
    <name evidence="17" type="ORF">NP7_07795</name>
</gene>
<comment type="similarity">
    <text evidence="15">Belongs to the ribF family.</text>
</comment>
<feature type="domain" description="Riboflavin kinase" evidence="16">
    <location>
        <begin position="182"/>
        <end position="334"/>
    </location>
</feature>
<dbReference type="PANTHER" id="PTHR22749:SF6">
    <property type="entry name" value="RIBOFLAVIN KINASE"/>
    <property type="match status" value="1"/>
</dbReference>
<dbReference type="UniPathway" id="UPA00277">
    <property type="reaction ID" value="UER00407"/>
</dbReference>
<dbReference type="CDD" id="cd02064">
    <property type="entry name" value="FAD_synthetase_N"/>
    <property type="match status" value="1"/>
</dbReference>
<evidence type="ECO:0000259" key="16">
    <source>
        <dbReference type="SMART" id="SM00904"/>
    </source>
</evidence>
<reference evidence="18" key="1">
    <citation type="submission" date="2017-11" db="EMBL/GenBank/DDBJ databases">
        <title>Complete genome sequence of Moraxella osloensis NP7 isolated from human skin.</title>
        <authorList>
            <person name="Lee K."/>
            <person name="Lim J.Y."/>
            <person name="Hwang I."/>
        </authorList>
    </citation>
    <scope>NUCLEOTIDE SEQUENCE [LARGE SCALE GENOMIC DNA]</scope>
    <source>
        <strain evidence="18">NP7</strain>
    </source>
</reference>
<dbReference type="GO" id="GO:0003919">
    <property type="term" value="F:FMN adenylyltransferase activity"/>
    <property type="evidence" value="ECO:0007669"/>
    <property type="project" value="UniProtKB-UniRule"/>
</dbReference>
<dbReference type="EC" id="2.7.1.26" evidence="15"/>
<keyword evidence="6 15" id="KW-0808">Transferase</keyword>
<dbReference type="InterPro" id="IPR004821">
    <property type="entry name" value="Cyt_trans-like"/>
</dbReference>
<evidence type="ECO:0000256" key="9">
    <source>
        <dbReference type="ARBA" id="ARBA00022777"/>
    </source>
</evidence>
<keyword evidence="8 15" id="KW-0547">Nucleotide-binding</keyword>
<dbReference type="UniPathway" id="UPA00276">
    <property type="reaction ID" value="UER00406"/>
</dbReference>
<dbReference type="SMART" id="SM00904">
    <property type="entry name" value="Flavokinase"/>
    <property type="match status" value="1"/>
</dbReference>
<keyword evidence="7 15" id="KW-0548">Nucleotidyltransferase</keyword>
<comment type="catalytic activity">
    <reaction evidence="13 15">
        <text>riboflavin + ATP = FMN + ADP + H(+)</text>
        <dbReference type="Rhea" id="RHEA:14357"/>
        <dbReference type="ChEBI" id="CHEBI:15378"/>
        <dbReference type="ChEBI" id="CHEBI:30616"/>
        <dbReference type="ChEBI" id="CHEBI:57986"/>
        <dbReference type="ChEBI" id="CHEBI:58210"/>
        <dbReference type="ChEBI" id="CHEBI:456216"/>
        <dbReference type="EC" id="2.7.1.26"/>
    </reaction>
</comment>
<dbReference type="GO" id="GO:0006747">
    <property type="term" value="P:FAD biosynthetic process"/>
    <property type="evidence" value="ECO:0007669"/>
    <property type="project" value="UniProtKB-UniRule"/>
</dbReference>
<comment type="function">
    <text evidence="1">Catalyzes the phosphorylation of riboflavin to FMN followed by the adenylation of FMN to FAD.</text>
</comment>
<keyword evidence="9 15" id="KW-0418">Kinase</keyword>
<evidence type="ECO:0000256" key="2">
    <source>
        <dbReference type="ARBA" id="ARBA00004726"/>
    </source>
</evidence>
<dbReference type="SUPFAM" id="SSF52374">
    <property type="entry name" value="Nucleotidylyl transferase"/>
    <property type="match status" value="1"/>
</dbReference>
<protein>
    <recommendedName>
        <fullName evidence="15">Riboflavin biosynthesis protein</fullName>
    </recommendedName>
    <domain>
        <recommendedName>
            <fullName evidence="15">Riboflavin kinase</fullName>
            <ecNumber evidence="15">2.7.1.26</ecNumber>
        </recommendedName>
        <alternativeName>
            <fullName evidence="15">Flavokinase</fullName>
        </alternativeName>
    </domain>
    <domain>
        <recommendedName>
            <fullName evidence="15">FMN adenylyltransferase</fullName>
            <ecNumber evidence="15">2.7.7.2</ecNumber>
        </recommendedName>
        <alternativeName>
            <fullName evidence="15">FAD pyrophosphorylase</fullName>
        </alternativeName>
        <alternativeName>
            <fullName evidence="15">FAD synthase</fullName>
        </alternativeName>
    </domain>
</protein>
<keyword evidence="4 15" id="KW-0285">Flavoprotein</keyword>
<name>A0A2D2LVU3_FAUOS</name>
<dbReference type="Gene3D" id="3.40.50.620">
    <property type="entry name" value="HUPs"/>
    <property type="match status" value="1"/>
</dbReference>
<evidence type="ECO:0000256" key="8">
    <source>
        <dbReference type="ARBA" id="ARBA00022741"/>
    </source>
</evidence>
<dbReference type="STRING" id="34062.AXE82_03910"/>
<keyword evidence="11 15" id="KW-0067">ATP-binding</keyword>
<dbReference type="Pfam" id="PF06574">
    <property type="entry name" value="FAD_syn"/>
    <property type="match status" value="1"/>
</dbReference>
<sequence>MNVIDLSDWLKNPTLLPDSVLTIGNFDGVHLGHQAMLDKAKSLAKSQQLASMVMIFEPQPREFFSPQNAPARLTNLAEKTQLIAEHSIDSLIVANFDNDFRNLSAYDFATILVELNVKHLVLGDDFRFGHDRTGDSEFLRAFGLPVQILHTVTDHAHQDERVSSTRIRDCLQQGDLATAKHLLGRDYAITGMVEHGDKIGRTLDFPTANIALNRIKPALHGIFAVSVTATDGTDLSTLGKNTSCYKKQGVQGLTKGSLFGACNVGTRPALKDKNKYGVEWRLEVNFPNFDGDLYGKELTVTFLHFLHGEINYPSLDALKQGIAQDVVDLLDWREQQAFAKSVP</sequence>
<comment type="catalytic activity">
    <reaction evidence="14 15">
        <text>FMN + ATP + H(+) = FAD + diphosphate</text>
        <dbReference type="Rhea" id="RHEA:17237"/>
        <dbReference type="ChEBI" id="CHEBI:15378"/>
        <dbReference type="ChEBI" id="CHEBI:30616"/>
        <dbReference type="ChEBI" id="CHEBI:33019"/>
        <dbReference type="ChEBI" id="CHEBI:57692"/>
        <dbReference type="ChEBI" id="CHEBI:58210"/>
        <dbReference type="EC" id="2.7.7.2"/>
    </reaction>
</comment>
<evidence type="ECO:0000256" key="12">
    <source>
        <dbReference type="ARBA" id="ARBA00023268"/>
    </source>
</evidence>
<evidence type="ECO:0000256" key="15">
    <source>
        <dbReference type="PIRNR" id="PIRNR004491"/>
    </source>
</evidence>
<evidence type="ECO:0000256" key="7">
    <source>
        <dbReference type="ARBA" id="ARBA00022695"/>
    </source>
</evidence>
<evidence type="ECO:0000313" key="17">
    <source>
        <dbReference type="EMBL" id="ATR79155.1"/>
    </source>
</evidence>
<evidence type="ECO:0000256" key="5">
    <source>
        <dbReference type="ARBA" id="ARBA00022643"/>
    </source>
</evidence>
<accession>A0A2D2LVU3</accession>
<evidence type="ECO:0000256" key="13">
    <source>
        <dbReference type="ARBA" id="ARBA00047880"/>
    </source>
</evidence>
<comment type="pathway">
    <text evidence="2 15">Cofactor biosynthesis; FAD biosynthesis; FAD from FMN: step 1/1.</text>
</comment>
<dbReference type="AlphaFoldDB" id="A0A2D2LVU3"/>
<dbReference type="GO" id="GO:0009398">
    <property type="term" value="P:FMN biosynthetic process"/>
    <property type="evidence" value="ECO:0007669"/>
    <property type="project" value="UniProtKB-UniRule"/>
</dbReference>
<dbReference type="PANTHER" id="PTHR22749">
    <property type="entry name" value="RIBOFLAVIN KINASE/FMN ADENYLYLTRANSFERASE"/>
    <property type="match status" value="1"/>
</dbReference>
<evidence type="ECO:0000256" key="1">
    <source>
        <dbReference type="ARBA" id="ARBA00002121"/>
    </source>
</evidence>
<dbReference type="FunFam" id="3.40.50.620:FF:000021">
    <property type="entry name" value="Riboflavin biosynthesis protein"/>
    <property type="match status" value="1"/>
</dbReference>
<evidence type="ECO:0000256" key="14">
    <source>
        <dbReference type="ARBA" id="ARBA00049494"/>
    </source>
</evidence>
<dbReference type="Proteomes" id="UP000229340">
    <property type="component" value="Chromosome"/>
</dbReference>
<organism evidence="17 18">
    <name type="scientific">Faucicola osloensis</name>
    <name type="common">Moraxella osloensis</name>
    <dbReference type="NCBI Taxonomy" id="34062"/>
    <lineage>
        <taxon>Bacteria</taxon>
        <taxon>Pseudomonadati</taxon>
        <taxon>Pseudomonadota</taxon>
        <taxon>Gammaproteobacteria</taxon>
        <taxon>Moraxellales</taxon>
        <taxon>Moraxellaceae</taxon>
        <taxon>Faucicola</taxon>
    </lineage>
</organism>
<dbReference type="GO" id="GO:0008531">
    <property type="term" value="F:riboflavin kinase activity"/>
    <property type="evidence" value="ECO:0007669"/>
    <property type="project" value="UniProtKB-UniRule"/>
</dbReference>
<evidence type="ECO:0000256" key="4">
    <source>
        <dbReference type="ARBA" id="ARBA00022630"/>
    </source>
</evidence>
<dbReference type="PIRSF" id="PIRSF004491">
    <property type="entry name" value="FAD_Synth"/>
    <property type="match status" value="1"/>
</dbReference>
<dbReference type="GO" id="GO:0009231">
    <property type="term" value="P:riboflavin biosynthetic process"/>
    <property type="evidence" value="ECO:0007669"/>
    <property type="project" value="InterPro"/>
</dbReference>
<evidence type="ECO:0000256" key="11">
    <source>
        <dbReference type="ARBA" id="ARBA00022840"/>
    </source>
</evidence>